<proteinExistence type="predicted"/>
<dbReference type="STRING" id="273035.SKUN_001312"/>
<evidence type="ECO:0000313" key="2">
    <source>
        <dbReference type="EMBL" id="ALA98185.1"/>
    </source>
</evidence>
<dbReference type="Proteomes" id="UP000062963">
    <property type="component" value="Chromosome"/>
</dbReference>
<feature type="transmembrane region" description="Helical" evidence="1">
    <location>
        <begin position="6"/>
        <end position="26"/>
    </location>
</feature>
<dbReference type="AlphaFoldDB" id="A0A0K2JHW0"/>
<feature type="transmembrane region" description="Helical" evidence="1">
    <location>
        <begin position="77"/>
        <end position="97"/>
    </location>
</feature>
<protein>
    <submittedName>
        <fullName evidence="2">Uncharacterized protein</fullName>
    </submittedName>
</protein>
<name>A0A0K2JHW0_SPIKU</name>
<dbReference type="KEGG" id="skn:SKUN_001312"/>
<keyword evidence="1" id="KW-0812">Transmembrane</keyword>
<keyword evidence="1" id="KW-1133">Transmembrane helix</keyword>
<evidence type="ECO:0000313" key="3">
    <source>
        <dbReference type="Proteomes" id="UP000062963"/>
    </source>
</evidence>
<accession>A0A0K2JHW0</accession>
<evidence type="ECO:0000256" key="1">
    <source>
        <dbReference type="SAM" id="Phobius"/>
    </source>
</evidence>
<dbReference type="PATRIC" id="fig|273035.7.peg.1613"/>
<dbReference type="RefSeq" id="WP_053391271.1">
    <property type="nucleotide sequence ID" value="NZ_CP010899.1"/>
</dbReference>
<keyword evidence="1" id="KW-0472">Membrane</keyword>
<reference evidence="2 3" key="1">
    <citation type="journal article" date="2015" name="Genome Announc.">
        <title>Complete Genome Sequence of Spiroplasma kunkelii Strain CR2-3x, Causal Agent of Corn Stunt Disease in Zea mays L.</title>
        <authorList>
            <person name="Davis R.E."/>
            <person name="Shao J."/>
            <person name="Dally E.L."/>
            <person name="Zhao Y."/>
            <person name="Gasparich G.E."/>
            <person name="Gaynor B.J."/>
            <person name="Athey J.C."/>
            <person name="Harrison N.A."/>
            <person name="Donofrio N."/>
        </authorList>
    </citation>
    <scope>NUCLEOTIDE SEQUENCE [LARGE SCALE GENOMIC DNA]</scope>
    <source>
        <strain evidence="2 3">CR2-3x</strain>
    </source>
</reference>
<dbReference type="OrthoDB" id="9987567at2"/>
<dbReference type="EMBL" id="CP010899">
    <property type="protein sequence ID" value="ALA98185.1"/>
    <property type="molecule type" value="Genomic_DNA"/>
</dbReference>
<organism evidence="2 3">
    <name type="scientific">Spiroplasma kunkelii CR2-3x</name>
    <dbReference type="NCBI Taxonomy" id="273035"/>
    <lineage>
        <taxon>Bacteria</taxon>
        <taxon>Bacillati</taxon>
        <taxon>Mycoplasmatota</taxon>
        <taxon>Mollicutes</taxon>
        <taxon>Entomoplasmatales</taxon>
        <taxon>Spiroplasmataceae</taxon>
        <taxon>Spiroplasma</taxon>
    </lineage>
</organism>
<gene>
    <name evidence="2" type="ORF">SKUN_001312</name>
</gene>
<keyword evidence="3" id="KW-1185">Reference proteome</keyword>
<sequence length="98" mass="11412">MSVRTWLSSVAILCFILVIYEIILLIKYKRTRKRNFSNMLNETIKNSNKNLINKKKNIENIKTKVVSNISYKEKINIIVLIIAIVGMLLFSTLSFLYA</sequence>